<dbReference type="AlphaFoldDB" id="A0A8B6XBK9"/>
<evidence type="ECO:0000256" key="6">
    <source>
        <dbReference type="ARBA" id="ARBA00023136"/>
    </source>
</evidence>
<reference evidence="12" key="1">
    <citation type="submission" date="2025-08" db="UniProtKB">
        <authorList>
            <consortium name="RefSeq"/>
        </authorList>
    </citation>
    <scope>IDENTIFICATION</scope>
</reference>
<proteinExistence type="inferred from homology"/>
<dbReference type="InterPro" id="IPR003423">
    <property type="entry name" value="OMP_efflux"/>
</dbReference>
<evidence type="ECO:0000256" key="10">
    <source>
        <dbReference type="SAM" id="MobiDB-lite"/>
    </source>
</evidence>
<dbReference type="GO" id="GO:0015562">
    <property type="term" value="F:efflux transmembrane transporter activity"/>
    <property type="evidence" value="ECO:0007669"/>
    <property type="project" value="InterPro"/>
</dbReference>
<dbReference type="Pfam" id="PF02321">
    <property type="entry name" value="OEP"/>
    <property type="match status" value="2"/>
</dbReference>
<dbReference type="Gene3D" id="1.20.1600.10">
    <property type="entry name" value="Outer membrane efflux proteins (OEP)"/>
    <property type="match status" value="1"/>
</dbReference>
<sequence length="511" mass="53506">MNTPARTEPASGAPDLGPRAAAPARPLRRAGLAVLAALAIAGCADMRGIAPTAQLSDPAAIGAGRALPEGASASATTAARPADNAAPPITWPGDRWWTSLGDDRLTALIDNALADAPSMRIAAARLAQAQAGTETARAALLPRADAQASVTRERFTENYIYPAPLAGSVDSDALLRLGGQWELDLFGRNRAALEAALGQARAAEADLAAARWILSTQIATAYIDLARDIELRELLIATREQRQHIRQLVSDRVSAGLDTNVELRQAETTVPQTGQDIAAAEERIELGRITLAALAGIAPQTLADLKPALGATRVLPPPAVIPADLIGRRADVTGARRRVEAALAGVDVARAAFYPNVNLSAFVGFHALGLGDWIDAGSREWGVAPAISLPIFEGGRLRAQLKTRAAAADEAIGVYNLTLTLAIRDVANALTSGRAIDRQAEQQRAAQAAAESAYDLAEQRYRAGLGSFLTVLSAESSVLAERRRGTELRARALENQISLVRALGGGYTTGS</sequence>
<evidence type="ECO:0000256" key="4">
    <source>
        <dbReference type="ARBA" id="ARBA00022692"/>
    </source>
</evidence>
<accession>A0A8B6XBK9</accession>
<keyword evidence="5" id="KW-0732">Signal</keyword>
<keyword evidence="7 9" id="KW-0564">Palmitate</keyword>
<evidence type="ECO:0000256" key="1">
    <source>
        <dbReference type="ARBA" id="ARBA00004370"/>
    </source>
</evidence>
<feature type="compositionally biased region" description="Low complexity" evidence="10">
    <location>
        <begin position="12"/>
        <end position="21"/>
    </location>
</feature>
<protein>
    <submittedName>
        <fullName evidence="12">Efflux transporter outer membrane subunit</fullName>
    </submittedName>
</protein>
<organism evidence="11 12">
    <name type="scientific">Derxia gummosa DSM 723</name>
    <dbReference type="NCBI Taxonomy" id="1121388"/>
    <lineage>
        <taxon>Bacteria</taxon>
        <taxon>Pseudomonadati</taxon>
        <taxon>Pseudomonadota</taxon>
        <taxon>Betaproteobacteria</taxon>
        <taxon>Burkholderiales</taxon>
        <taxon>Alcaligenaceae</taxon>
        <taxon>Derxia</taxon>
    </lineage>
</organism>
<keyword evidence="8 9" id="KW-0449">Lipoprotein</keyword>
<comment type="subcellular location">
    <subcellularLocation>
        <location evidence="9">Cell membrane</location>
        <topology evidence="9">Lipid-anchor</topology>
    </subcellularLocation>
    <subcellularLocation>
        <location evidence="1">Membrane</location>
    </subcellularLocation>
</comment>
<dbReference type="RefSeq" id="WP_084545191.1">
    <property type="nucleotide sequence ID" value="NZ_AXWS01000015.1"/>
</dbReference>
<evidence type="ECO:0000256" key="3">
    <source>
        <dbReference type="ARBA" id="ARBA00022452"/>
    </source>
</evidence>
<evidence type="ECO:0000256" key="8">
    <source>
        <dbReference type="ARBA" id="ARBA00023288"/>
    </source>
</evidence>
<dbReference type="PANTHER" id="PTHR30203:SF20">
    <property type="entry name" value="MULTIDRUG RESISTANCE OUTER MEMBRANE PROTEIN MDTP-RELATED"/>
    <property type="match status" value="1"/>
</dbReference>
<evidence type="ECO:0000256" key="5">
    <source>
        <dbReference type="ARBA" id="ARBA00022729"/>
    </source>
</evidence>
<keyword evidence="6 9" id="KW-0472">Membrane</keyword>
<dbReference type="SUPFAM" id="SSF56954">
    <property type="entry name" value="Outer membrane efflux proteins (OEP)"/>
    <property type="match status" value="1"/>
</dbReference>
<keyword evidence="4 9" id="KW-0812">Transmembrane</keyword>
<keyword evidence="11" id="KW-1185">Reference proteome</keyword>
<evidence type="ECO:0000313" key="11">
    <source>
        <dbReference type="Proteomes" id="UP000675920"/>
    </source>
</evidence>
<name>A0A8B6XBK9_9BURK</name>
<evidence type="ECO:0000313" key="12">
    <source>
        <dbReference type="RefSeq" id="WP_084545191.1"/>
    </source>
</evidence>
<evidence type="ECO:0000256" key="2">
    <source>
        <dbReference type="ARBA" id="ARBA00007613"/>
    </source>
</evidence>
<dbReference type="InterPro" id="IPR010131">
    <property type="entry name" value="MdtP/NodT-like"/>
</dbReference>
<keyword evidence="3 9" id="KW-1134">Transmembrane beta strand</keyword>
<dbReference type="Gene3D" id="2.20.200.10">
    <property type="entry name" value="Outer membrane efflux proteins (OEP)"/>
    <property type="match status" value="1"/>
</dbReference>
<dbReference type="GO" id="GO:0005886">
    <property type="term" value="C:plasma membrane"/>
    <property type="evidence" value="ECO:0007669"/>
    <property type="project" value="UniProtKB-SubCell"/>
</dbReference>
<feature type="region of interest" description="Disordered" evidence="10">
    <location>
        <begin position="1"/>
        <end position="21"/>
    </location>
</feature>
<dbReference type="NCBIfam" id="TIGR01845">
    <property type="entry name" value="outer_NodT"/>
    <property type="match status" value="1"/>
</dbReference>
<dbReference type="PANTHER" id="PTHR30203">
    <property type="entry name" value="OUTER MEMBRANE CATION EFFLUX PROTEIN"/>
    <property type="match status" value="1"/>
</dbReference>
<dbReference type="OrthoDB" id="9770517at2"/>
<dbReference type="Proteomes" id="UP000675920">
    <property type="component" value="Unplaced"/>
</dbReference>
<evidence type="ECO:0000256" key="9">
    <source>
        <dbReference type="RuleBase" id="RU362097"/>
    </source>
</evidence>
<comment type="similarity">
    <text evidence="2 9">Belongs to the outer membrane factor (OMF) (TC 1.B.17) family.</text>
</comment>
<evidence type="ECO:0000256" key="7">
    <source>
        <dbReference type="ARBA" id="ARBA00023139"/>
    </source>
</evidence>